<reference evidence="3" key="1">
    <citation type="journal article" date="2019" name="Int. J. Syst. Evol. Microbiol.">
        <title>The Global Catalogue of Microorganisms (GCM) 10K type strain sequencing project: providing services to taxonomists for standard genome sequencing and annotation.</title>
        <authorList>
            <consortium name="The Broad Institute Genomics Platform"/>
            <consortium name="The Broad Institute Genome Sequencing Center for Infectious Disease"/>
            <person name="Wu L."/>
            <person name="Ma J."/>
        </authorList>
    </citation>
    <scope>NUCLEOTIDE SEQUENCE [LARGE SCALE GENOMIC DNA]</scope>
    <source>
        <strain evidence="3">JCM 17326</strain>
    </source>
</reference>
<name>A0ABP6ZHD8_9ACTN</name>
<evidence type="ECO:0000259" key="1">
    <source>
        <dbReference type="Pfam" id="PF03992"/>
    </source>
</evidence>
<evidence type="ECO:0000313" key="2">
    <source>
        <dbReference type="EMBL" id="GAA3609709.1"/>
    </source>
</evidence>
<organism evidence="2 3">
    <name type="scientific">Nonomuraea rosea</name>
    <dbReference type="NCBI Taxonomy" id="638574"/>
    <lineage>
        <taxon>Bacteria</taxon>
        <taxon>Bacillati</taxon>
        <taxon>Actinomycetota</taxon>
        <taxon>Actinomycetes</taxon>
        <taxon>Streptosporangiales</taxon>
        <taxon>Streptosporangiaceae</taxon>
        <taxon>Nonomuraea</taxon>
    </lineage>
</organism>
<proteinExistence type="predicted"/>
<evidence type="ECO:0000313" key="3">
    <source>
        <dbReference type="Proteomes" id="UP001500630"/>
    </source>
</evidence>
<sequence>MSAVITVTRFQIDPADAEQIRARHAALVAATRKAAPGLTEARLGRLSDETWVGIWRWDSAASLQAARQAVPGSAEATAAFALTREAGVDDIEIFDEH</sequence>
<dbReference type="InterPro" id="IPR011008">
    <property type="entry name" value="Dimeric_a/b-barrel"/>
</dbReference>
<dbReference type="SUPFAM" id="SSF54909">
    <property type="entry name" value="Dimeric alpha+beta barrel"/>
    <property type="match status" value="1"/>
</dbReference>
<keyword evidence="3" id="KW-1185">Reference proteome</keyword>
<dbReference type="InterPro" id="IPR007138">
    <property type="entry name" value="ABM_dom"/>
</dbReference>
<comment type="caution">
    <text evidence="2">The sequence shown here is derived from an EMBL/GenBank/DDBJ whole genome shotgun (WGS) entry which is preliminary data.</text>
</comment>
<dbReference type="RefSeq" id="WP_345575524.1">
    <property type="nucleotide sequence ID" value="NZ_BAABDQ010000045.1"/>
</dbReference>
<gene>
    <name evidence="2" type="ORF">GCM10022419_113420</name>
</gene>
<feature type="domain" description="ABM" evidence="1">
    <location>
        <begin position="4"/>
        <end position="69"/>
    </location>
</feature>
<dbReference type="Gene3D" id="3.30.70.100">
    <property type="match status" value="1"/>
</dbReference>
<dbReference type="Proteomes" id="UP001500630">
    <property type="component" value="Unassembled WGS sequence"/>
</dbReference>
<dbReference type="Pfam" id="PF03992">
    <property type="entry name" value="ABM"/>
    <property type="match status" value="1"/>
</dbReference>
<accession>A0ABP6ZHD8</accession>
<protein>
    <recommendedName>
        <fullName evidence="1">ABM domain-containing protein</fullName>
    </recommendedName>
</protein>
<dbReference type="EMBL" id="BAABDQ010000045">
    <property type="protein sequence ID" value="GAA3609709.1"/>
    <property type="molecule type" value="Genomic_DNA"/>
</dbReference>